<dbReference type="RefSeq" id="XP_024737284.1">
    <property type="nucleotide sequence ID" value="XM_024888527.1"/>
</dbReference>
<comment type="similarity">
    <text evidence="2">Belongs to the major facilitator superfamily. Monocarboxylate porter (TC 2.A.1.13) family.</text>
</comment>
<dbReference type="Gene3D" id="1.20.1250.20">
    <property type="entry name" value="MFS general substrate transporter like domains"/>
    <property type="match status" value="2"/>
</dbReference>
<feature type="transmembrane region" description="Helical" evidence="4">
    <location>
        <begin position="364"/>
        <end position="385"/>
    </location>
</feature>
<evidence type="ECO:0000256" key="4">
    <source>
        <dbReference type="SAM" id="Phobius"/>
    </source>
</evidence>
<feature type="transmembrane region" description="Helical" evidence="4">
    <location>
        <begin position="227"/>
        <end position="246"/>
    </location>
</feature>
<evidence type="ECO:0000256" key="1">
    <source>
        <dbReference type="ARBA" id="ARBA00004141"/>
    </source>
</evidence>
<dbReference type="InterPro" id="IPR036259">
    <property type="entry name" value="MFS_trans_sf"/>
</dbReference>
<evidence type="ECO:0000313" key="5">
    <source>
        <dbReference type="EMBL" id="PMD60380.1"/>
    </source>
</evidence>
<dbReference type="SUPFAM" id="SSF103473">
    <property type="entry name" value="MFS general substrate transporter"/>
    <property type="match status" value="1"/>
</dbReference>
<dbReference type="InParanoid" id="A0A2J6TBH2"/>
<dbReference type="InterPro" id="IPR011701">
    <property type="entry name" value="MFS"/>
</dbReference>
<sequence length="477" mass="52626">MLGNSATRKGSPVIENSFPNPFGINEPEFPPDVTSKQASELDPEKAISSTGIQKEKVPPCDSGRRAWACLLGAATIEGLMWGFPMTFGVFQSYLQTHPPFENNRYIPVVGVLATGISYLGNPLITPITIKYQKYQRHMICFGWLICIVALLASSFATKLWHLMFTQGFLYGVGIVLLYFPVLSMVNEWFIKRRGLAYGIMFGSAGAFGLALPFVVERLLHSYGYATTVRAFAIGIFILVGPMLPLLKPRLLPLVHTNTPSETTLDTTVFTNPLFYSASLSNIFQGLAFFLPFVYLPSYAHDIGLNNAQSTLALSFLNTSQIIGQIGIGYLSDHHSIYIPLFLSPFFSALCTFLLWGFAKSFSPLTIFSILYGIFSGGYSVLYCRFATSLATTGLWLYSIFDFQRGVGNIVGGVVSGVLVKGGVVEVSYGVRRYQWLVVLVGGSMFVSCLGGFGWFVKDRRLTLRWRGGKERKPKAMG</sequence>
<dbReference type="Pfam" id="PF07690">
    <property type="entry name" value="MFS_1"/>
    <property type="match status" value="1"/>
</dbReference>
<comment type="subcellular location">
    <subcellularLocation>
        <location evidence="1">Membrane</location>
        <topology evidence="1">Multi-pass membrane protein</topology>
    </subcellularLocation>
</comment>
<feature type="transmembrane region" description="Helical" evidence="4">
    <location>
        <begin position="273"/>
        <end position="295"/>
    </location>
</feature>
<dbReference type="AlphaFoldDB" id="A0A2J6TBH2"/>
<dbReference type="OrthoDB" id="2213137at2759"/>
<dbReference type="PANTHER" id="PTHR11360">
    <property type="entry name" value="MONOCARBOXYLATE TRANSPORTER"/>
    <property type="match status" value="1"/>
</dbReference>
<feature type="region of interest" description="Disordered" evidence="3">
    <location>
        <begin position="1"/>
        <end position="57"/>
    </location>
</feature>
<feature type="transmembrane region" description="Helical" evidence="4">
    <location>
        <begin position="435"/>
        <end position="456"/>
    </location>
</feature>
<keyword evidence="4" id="KW-1133">Transmembrane helix</keyword>
<evidence type="ECO:0000256" key="3">
    <source>
        <dbReference type="SAM" id="MobiDB-lite"/>
    </source>
</evidence>
<name>A0A2J6TBH2_9HELO</name>
<dbReference type="InterPro" id="IPR050327">
    <property type="entry name" value="Proton-linked_MCT"/>
</dbReference>
<feature type="transmembrane region" description="Helical" evidence="4">
    <location>
        <begin position="194"/>
        <end position="215"/>
    </location>
</feature>
<evidence type="ECO:0000313" key="6">
    <source>
        <dbReference type="Proteomes" id="UP000235371"/>
    </source>
</evidence>
<accession>A0A2J6TBH2</accession>
<dbReference type="GO" id="GO:0016020">
    <property type="term" value="C:membrane"/>
    <property type="evidence" value="ECO:0007669"/>
    <property type="project" value="UniProtKB-SubCell"/>
</dbReference>
<keyword evidence="6" id="KW-1185">Reference proteome</keyword>
<dbReference type="GO" id="GO:0022857">
    <property type="term" value="F:transmembrane transporter activity"/>
    <property type="evidence" value="ECO:0007669"/>
    <property type="project" value="InterPro"/>
</dbReference>
<dbReference type="PANTHER" id="PTHR11360:SF287">
    <property type="entry name" value="MFS MONOCARBOXYLATE TRANSPORTER"/>
    <property type="match status" value="1"/>
</dbReference>
<dbReference type="EMBL" id="KZ613790">
    <property type="protein sequence ID" value="PMD60380.1"/>
    <property type="molecule type" value="Genomic_DNA"/>
</dbReference>
<protein>
    <submittedName>
        <fullName evidence="5">MFS general substrate transporter</fullName>
    </submittedName>
</protein>
<dbReference type="GeneID" id="36596603"/>
<keyword evidence="4" id="KW-0472">Membrane</keyword>
<feature type="transmembrane region" description="Helical" evidence="4">
    <location>
        <begin position="337"/>
        <end position="358"/>
    </location>
</feature>
<keyword evidence="4" id="KW-0812">Transmembrane</keyword>
<evidence type="ECO:0000256" key="2">
    <source>
        <dbReference type="ARBA" id="ARBA00006727"/>
    </source>
</evidence>
<feature type="transmembrane region" description="Helical" evidence="4">
    <location>
        <begin position="137"/>
        <end position="156"/>
    </location>
</feature>
<gene>
    <name evidence="5" type="ORF">K444DRAFT_721617</name>
</gene>
<organism evidence="5 6">
    <name type="scientific">Hyaloscypha bicolor E</name>
    <dbReference type="NCBI Taxonomy" id="1095630"/>
    <lineage>
        <taxon>Eukaryota</taxon>
        <taxon>Fungi</taxon>
        <taxon>Dikarya</taxon>
        <taxon>Ascomycota</taxon>
        <taxon>Pezizomycotina</taxon>
        <taxon>Leotiomycetes</taxon>
        <taxon>Helotiales</taxon>
        <taxon>Hyaloscyphaceae</taxon>
        <taxon>Hyaloscypha</taxon>
        <taxon>Hyaloscypha bicolor</taxon>
    </lineage>
</organism>
<feature type="transmembrane region" description="Helical" evidence="4">
    <location>
        <begin position="307"/>
        <end position="330"/>
    </location>
</feature>
<feature type="transmembrane region" description="Helical" evidence="4">
    <location>
        <begin position="105"/>
        <end position="125"/>
    </location>
</feature>
<feature type="transmembrane region" description="Helical" evidence="4">
    <location>
        <begin position="66"/>
        <end position="85"/>
    </location>
</feature>
<dbReference type="Proteomes" id="UP000235371">
    <property type="component" value="Unassembled WGS sequence"/>
</dbReference>
<feature type="transmembrane region" description="Helical" evidence="4">
    <location>
        <begin position="406"/>
        <end position="423"/>
    </location>
</feature>
<proteinExistence type="inferred from homology"/>
<feature type="transmembrane region" description="Helical" evidence="4">
    <location>
        <begin position="162"/>
        <end position="182"/>
    </location>
</feature>
<reference evidence="5 6" key="1">
    <citation type="submission" date="2016-04" db="EMBL/GenBank/DDBJ databases">
        <title>A degradative enzymes factory behind the ericoid mycorrhizal symbiosis.</title>
        <authorList>
            <consortium name="DOE Joint Genome Institute"/>
            <person name="Martino E."/>
            <person name="Morin E."/>
            <person name="Grelet G."/>
            <person name="Kuo A."/>
            <person name="Kohler A."/>
            <person name="Daghino S."/>
            <person name="Barry K."/>
            <person name="Choi C."/>
            <person name="Cichocki N."/>
            <person name="Clum A."/>
            <person name="Copeland A."/>
            <person name="Hainaut M."/>
            <person name="Haridas S."/>
            <person name="Labutti K."/>
            <person name="Lindquist E."/>
            <person name="Lipzen A."/>
            <person name="Khouja H.-R."/>
            <person name="Murat C."/>
            <person name="Ohm R."/>
            <person name="Olson A."/>
            <person name="Spatafora J."/>
            <person name="Veneault-Fourrey C."/>
            <person name="Henrissat B."/>
            <person name="Grigoriev I."/>
            <person name="Martin F."/>
            <person name="Perotto S."/>
        </authorList>
    </citation>
    <scope>NUCLEOTIDE SEQUENCE [LARGE SCALE GENOMIC DNA]</scope>
    <source>
        <strain evidence="5 6">E</strain>
    </source>
</reference>